<comment type="similarity">
    <text evidence="1">Belongs to the arylamine N-acetyltransferase family.</text>
</comment>
<dbReference type="EMBL" id="BPWL01000011">
    <property type="protein sequence ID" value="GJJ15363.1"/>
    <property type="molecule type" value="Genomic_DNA"/>
</dbReference>
<dbReference type="Pfam" id="PF00797">
    <property type="entry name" value="Acetyltransf_2"/>
    <property type="match status" value="1"/>
</dbReference>
<dbReference type="InterPro" id="IPR038765">
    <property type="entry name" value="Papain-like_cys_pep_sf"/>
</dbReference>
<evidence type="ECO:0000313" key="3">
    <source>
        <dbReference type="Proteomes" id="UP001050691"/>
    </source>
</evidence>
<accession>A0AAV5APC9</accession>
<dbReference type="InterPro" id="IPR053710">
    <property type="entry name" value="Arylamine_NAT_domain_sf"/>
</dbReference>
<evidence type="ECO:0000256" key="1">
    <source>
        <dbReference type="ARBA" id="ARBA00006547"/>
    </source>
</evidence>
<dbReference type="SUPFAM" id="SSF54001">
    <property type="entry name" value="Cysteine proteinases"/>
    <property type="match status" value="1"/>
</dbReference>
<keyword evidence="3" id="KW-1185">Reference proteome</keyword>
<dbReference type="Proteomes" id="UP001050691">
    <property type="component" value="Unassembled WGS sequence"/>
</dbReference>
<organism evidence="2 3">
    <name type="scientific">Clathrus columnatus</name>
    <dbReference type="NCBI Taxonomy" id="1419009"/>
    <lineage>
        <taxon>Eukaryota</taxon>
        <taxon>Fungi</taxon>
        <taxon>Dikarya</taxon>
        <taxon>Basidiomycota</taxon>
        <taxon>Agaricomycotina</taxon>
        <taxon>Agaricomycetes</taxon>
        <taxon>Phallomycetidae</taxon>
        <taxon>Phallales</taxon>
        <taxon>Clathraceae</taxon>
        <taxon>Clathrus</taxon>
    </lineage>
</organism>
<evidence type="ECO:0008006" key="4">
    <source>
        <dbReference type="Google" id="ProtNLM"/>
    </source>
</evidence>
<reference evidence="2" key="1">
    <citation type="submission" date="2021-10" db="EMBL/GenBank/DDBJ databases">
        <title>De novo Genome Assembly of Clathrus columnatus (Basidiomycota, Fungi) Using Illumina and Nanopore Sequence Data.</title>
        <authorList>
            <person name="Ogiso-Tanaka E."/>
            <person name="Itagaki H."/>
            <person name="Hosoya T."/>
            <person name="Hosaka K."/>
        </authorList>
    </citation>
    <scope>NUCLEOTIDE SEQUENCE</scope>
    <source>
        <strain evidence="2">MO-923</strain>
    </source>
</reference>
<sequence>MNSDKGEFDKQLFVLTSMSPTITISSTPSLYSPAQVKAYAERIGLKTDGSQTHMLDTTPEFLYERMVVKKHGGSLCCGSNGLLLLMLRGLGFRAVTVSGRVNESPYPEPPTKFSFITHTAIIVQLDSDNALYLVDVGWGGTGPIRPIPLIAGATVTGSIPPEELRLTRFIHPQAALHHSHSEDDVVVGDWAFSYRCPGSQDDWAVQYIFNLVELVNVPNDWIAYSQWLSMYPSKLFAENVFAMKFFLVDGDVIKVGRNFLIGNKTFLKVDSGRSVLQKEIKTEKERVDILREEYGIILSEEEIASIGGAVALPNPLALN</sequence>
<dbReference type="AlphaFoldDB" id="A0AAV5APC9"/>
<name>A0AAV5APC9_9AGAM</name>
<dbReference type="GO" id="GO:0016407">
    <property type="term" value="F:acetyltransferase activity"/>
    <property type="evidence" value="ECO:0007669"/>
    <property type="project" value="InterPro"/>
</dbReference>
<evidence type="ECO:0000313" key="2">
    <source>
        <dbReference type="EMBL" id="GJJ15363.1"/>
    </source>
</evidence>
<dbReference type="InterPro" id="IPR001447">
    <property type="entry name" value="Arylamine_N-AcTrfase"/>
</dbReference>
<comment type="caution">
    <text evidence="2">The sequence shown here is derived from an EMBL/GenBank/DDBJ whole genome shotgun (WGS) entry which is preliminary data.</text>
</comment>
<dbReference type="PANTHER" id="PTHR11786">
    <property type="entry name" value="N-HYDROXYARYLAMINE O-ACETYLTRANSFERASE"/>
    <property type="match status" value="1"/>
</dbReference>
<dbReference type="PANTHER" id="PTHR11786:SF0">
    <property type="entry name" value="ARYLAMINE N-ACETYLTRANSFERASE 4-RELATED"/>
    <property type="match status" value="1"/>
</dbReference>
<dbReference type="Gene3D" id="3.30.2140.20">
    <property type="match status" value="1"/>
</dbReference>
<gene>
    <name evidence="2" type="ORF">Clacol_009639</name>
</gene>
<proteinExistence type="inferred from homology"/>
<protein>
    <recommendedName>
        <fullName evidence="4">Arylamine N-acetyltransferase</fullName>
    </recommendedName>
</protein>